<dbReference type="AlphaFoldDB" id="A0A0C9UJZ7"/>
<evidence type="ECO:0000259" key="1">
    <source>
        <dbReference type="Pfam" id="PF26138"/>
    </source>
</evidence>
<dbReference type="HOGENOM" id="CLU_2251754_0_0_1"/>
<protein>
    <recommendedName>
        <fullName evidence="1">DUF8040 domain-containing protein</fullName>
    </recommendedName>
</protein>
<dbReference type="Proteomes" id="UP000054279">
    <property type="component" value="Unassembled WGS sequence"/>
</dbReference>
<dbReference type="EMBL" id="KN837191">
    <property type="protein sequence ID" value="KIJ35194.1"/>
    <property type="molecule type" value="Genomic_DNA"/>
</dbReference>
<dbReference type="OrthoDB" id="2430314at2759"/>
<organism evidence="2 3">
    <name type="scientific">Sphaerobolus stellatus (strain SS14)</name>
    <dbReference type="NCBI Taxonomy" id="990650"/>
    <lineage>
        <taxon>Eukaryota</taxon>
        <taxon>Fungi</taxon>
        <taxon>Dikarya</taxon>
        <taxon>Basidiomycota</taxon>
        <taxon>Agaricomycotina</taxon>
        <taxon>Agaricomycetes</taxon>
        <taxon>Phallomycetidae</taxon>
        <taxon>Geastrales</taxon>
        <taxon>Sphaerobolaceae</taxon>
        <taxon>Sphaerobolus</taxon>
    </lineage>
</organism>
<evidence type="ECO:0000313" key="3">
    <source>
        <dbReference type="Proteomes" id="UP000054279"/>
    </source>
</evidence>
<evidence type="ECO:0000313" key="2">
    <source>
        <dbReference type="EMBL" id="KIJ35194.1"/>
    </source>
</evidence>
<accession>A0A0C9UJZ7</accession>
<dbReference type="InterPro" id="IPR058353">
    <property type="entry name" value="DUF8040"/>
</dbReference>
<gene>
    <name evidence="2" type="ORF">M422DRAFT_262574</name>
</gene>
<proteinExistence type="predicted"/>
<reference evidence="2 3" key="1">
    <citation type="submission" date="2014-06" db="EMBL/GenBank/DDBJ databases">
        <title>Evolutionary Origins and Diversification of the Mycorrhizal Mutualists.</title>
        <authorList>
            <consortium name="DOE Joint Genome Institute"/>
            <consortium name="Mycorrhizal Genomics Consortium"/>
            <person name="Kohler A."/>
            <person name="Kuo A."/>
            <person name="Nagy L.G."/>
            <person name="Floudas D."/>
            <person name="Copeland A."/>
            <person name="Barry K.W."/>
            <person name="Cichocki N."/>
            <person name="Veneault-Fourrey C."/>
            <person name="LaButti K."/>
            <person name="Lindquist E.A."/>
            <person name="Lipzen A."/>
            <person name="Lundell T."/>
            <person name="Morin E."/>
            <person name="Murat C."/>
            <person name="Riley R."/>
            <person name="Ohm R."/>
            <person name="Sun H."/>
            <person name="Tunlid A."/>
            <person name="Henrissat B."/>
            <person name="Grigoriev I.V."/>
            <person name="Hibbett D.S."/>
            <person name="Martin F."/>
        </authorList>
    </citation>
    <scope>NUCLEOTIDE SEQUENCE [LARGE SCALE GENOMIC DNA]</scope>
    <source>
        <strain evidence="2 3">SS14</strain>
    </source>
</reference>
<name>A0A0C9UJZ7_SPHS4</name>
<dbReference type="Pfam" id="PF26138">
    <property type="entry name" value="DUF8040"/>
    <property type="match status" value="1"/>
</dbReference>
<feature type="domain" description="DUF8040" evidence="1">
    <location>
        <begin position="47"/>
        <end position="82"/>
    </location>
</feature>
<sequence>MPANAFRQLKEHRRKARKQFFALLAVGAGLSAQVFMDHYYEKNIQHNSKLTGKDWVKELKEGHGKRMENNLGMARHVFKKFVVQHYNYLGPNHLLPTALHLCQP</sequence>
<keyword evidence="3" id="KW-1185">Reference proteome</keyword>